<protein>
    <submittedName>
        <fullName evidence="4">Siderophore biosynthetic enzyme FrgA</fullName>
    </submittedName>
</protein>
<keyword evidence="5" id="KW-1185">Reference proteome</keyword>
<dbReference type="OrthoDB" id="495728at2"/>
<dbReference type="STRING" id="45074.Lsan_1165"/>
<evidence type="ECO:0000313" key="5">
    <source>
        <dbReference type="Proteomes" id="UP000054703"/>
    </source>
</evidence>
<dbReference type="RefSeq" id="WP_058513571.1">
    <property type="nucleotide sequence ID" value="NZ_CAAAIH010000003.1"/>
</dbReference>
<proteinExistence type="inferred from homology"/>
<name>A0A0W0Z3M8_9GAMM</name>
<sequence length="576" mass="66841">MILSNSHFNELRYQLHSLLLEIGLPLSSKQMGRFLLVSYQQCFNRLQRVALLEGLIDKEITSQSLTSYLDFLQIHSKNQKNYGKHWHLLYEELNESIANQALALAYQYQWDKAIKQHATRHSNLWSWLIEQFNQQQILHFLEQWGCIGHPSHPNFRAKIGFNRKEVMQYSPEFNSEVSICWAAVHHSRAFTSTTKTAFHWIFSNHFPKEYGLWSDALRAKQLNPDDYYPFPMHPWQWKNKLKMLAKPLLDTHQFVVNSVYQPTKPSMSFRTMMPLTKHGPHLKLAVGVHTTSSLCTVSPASVSNSAILSQWINELLAQNQYYKGQLFLARDFAGINTSDPSIPDDEKKHLALIVRENPLQWIRLNQKLIPLAALFKRSPLSKKSLLSELIALSHGNPVDYFVDYCRCVLASQLHLSLCYGIAFEAHQQNTLVIFQANRPSGLVIRDLRGVKICSHSLYDKVSKPTLHPDSTIIRPELAELTNKFVDSNLLSNLAYGIHCLAVDHHLTKPFLWQKVRQVLDQLLDELRSESEPHIHHWHRQQLLTQPWQQKCLLTSRFHEDKSQDLFSIIRNPLSRS</sequence>
<evidence type="ECO:0000313" key="4">
    <source>
        <dbReference type="EMBL" id="KTD63732.1"/>
    </source>
</evidence>
<organism evidence="4 5">
    <name type="scientific">Legionella santicrucis</name>
    <dbReference type="NCBI Taxonomy" id="45074"/>
    <lineage>
        <taxon>Bacteria</taxon>
        <taxon>Pseudomonadati</taxon>
        <taxon>Pseudomonadota</taxon>
        <taxon>Gammaproteobacteria</taxon>
        <taxon>Legionellales</taxon>
        <taxon>Legionellaceae</taxon>
        <taxon>Legionella</taxon>
    </lineage>
</organism>
<gene>
    <name evidence="4" type="primary">frgA</name>
    <name evidence="4" type="ORF">Lsan_1165</name>
</gene>
<accession>A0A0W0Z3M8</accession>
<dbReference type="InterPro" id="IPR037455">
    <property type="entry name" value="LucA/IucC-like"/>
</dbReference>
<dbReference type="PATRIC" id="fig|45074.5.peg.1241"/>
<comment type="similarity">
    <text evidence="1">Belongs to the IucA/IucC family.</text>
</comment>
<dbReference type="Pfam" id="PF04183">
    <property type="entry name" value="IucA_IucC"/>
    <property type="match status" value="1"/>
</dbReference>
<dbReference type="GO" id="GO:0016881">
    <property type="term" value="F:acid-amino acid ligase activity"/>
    <property type="evidence" value="ECO:0007669"/>
    <property type="project" value="UniProtKB-ARBA"/>
</dbReference>
<reference evidence="4 5" key="1">
    <citation type="submission" date="2015-11" db="EMBL/GenBank/DDBJ databases">
        <title>Genomic analysis of 38 Legionella species identifies large and diverse effector repertoires.</title>
        <authorList>
            <person name="Burstein D."/>
            <person name="Amaro F."/>
            <person name="Zusman T."/>
            <person name="Lifshitz Z."/>
            <person name="Cohen O."/>
            <person name="Gilbert J.A."/>
            <person name="Pupko T."/>
            <person name="Shuman H.A."/>
            <person name="Segal G."/>
        </authorList>
    </citation>
    <scope>NUCLEOTIDE SEQUENCE [LARGE SCALE GENOMIC DNA]</scope>
    <source>
        <strain evidence="4 5">SC-63-C7</strain>
    </source>
</reference>
<evidence type="ECO:0000256" key="1">
    <source>
        <dbReference type="ARBA" id="ARBA00007832"/>
    </source>
</evidence>
<feature type="domain" description="Aerobactin siderophore biosynthesis IucA/IucC N-terminal" evidence="2">
    <location>
        <begin position="139"/>
        <end position="375"/>
    </location>
</feature>
<feature type="domain" description="Aerobactin siderophore biosynthesis IucA/IucC-like C-terminal" evidence="3">
    <location>
        <begin position="400"/>
        <end position="562"/>
    </location>
</feature>
<dbReference type="AlphaFoldDB" id="A0A0W0Z3M8"/>
<dbReference type="PANTHER" id="PTHR34384">
    <property type="entry name" value="L-2,3-DIAMINOPROPANOATE--CITRATE LIGASE"/>
    <property type="match status" value="1"/>
</dbReference>
<dbReference type="Gene3D" id="1.10.510.40">
    <property type="match status" value="1"/>
</dbReference>
<evidence type="ECO:0000259" key="2">
    <source>
        <dbReference type="Pfam" id="PF04183"/>
    </source>
</evidence>
<dbReference type="Proteomes" id="UP000054703">
    <property type="component" value="Unassembled WGS sequence"/>
</dbReference>
<evidence type="ECO:0000259" key="3">
    <source>
        <dbReference type="Pfam" id="PF06276"/>
    </source>
</evidence>
<dbReference type="InterPro" id="IPR022770">
    <property type="entry name" value="IucA/IucC-like_C"/>
</dbReference>
<comment type="caution">
    <text evidence="4">The sequence shown here is derived from an EMBL/GenBank/DDBJ whole genome shotgun (WGS) entry which is preliminary data.</text>
</comment>
<dbReference type="InterPro" id="IPR007310">
    <property type="entry name" value="Aerobactin_biosyn_IucA/IucC_N"/>
</dbReference>
<dbReference type="Pfam" id="PF06276">
    <property type="entry name" value="FhuF"/>
    <property type="match status" value="1"/>
</dbReference>
<dbReference type="PANTHER" id="PTHR34384:SF5">
    <property type="entry name" value="L-2,3-DIAMINOPROPANOATE--CITRATE LIGASE"/>
    <property type="match status" value="1"/>
</dbReference>
<dbReference type="GO" id="GO:0019290">
    <property type="term" value="P:siderophore biosynthetic process"/>
    <property type="evidence" value="ECO:0007669"/>
    <property type="project" value="InterPro"/>
</dbReference>
<dbReference type="EMBL" id="LNYU01000024">
    <property type="protein sequence ID" value="KTD63732.1"/>
    <property type="molecule type" value="Genomic_DNA"/>
</dbReference>